<evidence type="ECO:0000256" key="2">
    <source>
        <dbReference type="ARBA" id="ARBA00023002"/>
    </source>
</evidence>
<dbReference type="Pfam" id="PF02153">
    <property type="entry name" value="PDH_N"/>
    <property type="match status" value="1"/>
</dbReference>
<dbReference type="InterPro" id="IPR046826">
    <property type="entry name" value="PDH_N"/>
</dbReference>
<name>A0A848LL43_9BACT</name>
<feature type="domain" description="Prephenate/arogenate dehydrogenase" evidence="5">
    <location>
        <begin position="3"/>
        <end position="274"/>
    </location>
</feature>
<accession>A0A848LL43</accession>
<dbReference type="PANTHER" id="PTHR21363">
    <property type="entry name" value="PREPHENATE DEHYDROGENASE"/>
    <property type="match status" value="1"/>
</dbReference>
<dbReference type="GO" id="GO:0008977">
    <property type="term" value="F:prephenate dehydrogenase (NAD+) activity"/>
    <property type="evidence" value="ECO:0007669"/>
    <property type="project" value="InterPro"/>
</dbReference>
<comment type="caution">
    <text evidence="6">The sequence shown here is derived from an EMBL/GenBank/DDBJ whole genome shotgun (WGS) entry which is preliminary data.</text>
</comment>
<feature type="domain" description="Chorismate mutase" evidence="4">
    <location>
        <begin position="257"/>
        <end position="346"/>
    </location>
</feature>
<dbReference type="GO" id="GO:0004106">
    <property type="term" value="F:chorismate mutase activity"/>
    <property type="evidence" value="ECO:0007669"/>
    <property type="project" value="UniProtKB-EC"/>
</dbReference>
<dbReference type="InterPro" id="IPR003099">
    <property type="entry name" value="Prephen_DH"/>
</dbReference>
<evidence type="ECO:0000313" key="7">
    <source>
        <dbReference type="Proteomes" id="UP000518300"/>
    </source>
</evidence>
<dbReference type="GO" id="GO:0006571">
    <property type="term" value="P:tyrosine biosynthetic process"/>
    <property type="evidence" value="ECO:0007669"/>
    <property type="project" value="InterPro"/>
</dbReference>
<organism evidence="6 7">
    <name type="scientific">Pyxidicoccus fallax</name>
    <dbReference type="NCBI Taxonomy" id="394095"/>
    <lineage>
        <taxon>Bacteria</taxon>
        <taxon>Pseudomonadati</taxon>
        <taxon>Myxococcota</taxon>
        <taxon>Myxococcia</taxon>
        <taxon>Myxococcales</taxon>
        <taxon>Cystobacterineae</taxon>
        <taxon>Myxococcaceae</taxon>
        <taxon>Pyxidicoccus</taxon>
    </lineage>
</organism>
<dbReference type="Gene3D" id="1.20.59.10">
    <property type="entry name" value="Chorismate mutase"/>
    <property type="match status" value="1"/>
</dbReference>
<dbReference type="EC" id="5.4.99.5" evidence="1"/>
<dbReference type="SUPFAM" id="SSF48600">
    <property type="entry name" value="Chorismate mutase II"/>
    <property type="match status" value="1"/>
</dbReference>
<keyword evidence="7" id="KW-1185">Reference proteome</keyword>
<dbReference type="EMBL" id="JABBJJ010000138">
    <property type="protein sequence ID" value="NMO18458.1"/>
    <property type="molecule type" value="Genomic_DNA"/>
</dbReference>
<dbReference type="GO" id="GO:0004665">
    <property type="term" value="F:prephenate dehydrogenase (NADP+) activity"/>
    <property type="evidence" value="ECO:0007669"/>
    <property type="project" value="InterPro"/>
</dbReference>
<dbReference type="InterPro" id="IPR036291">
    <property type="entry name" value="NAD(P)-bd_dom_sf"/>
</dbReference>
<evidence type="ECO:0000259" key="5">
    <source>
        <dbReference type="PROSITE" id="PS51176"/>
    </source>
</evidence>
<reference evidence="6 7" key="1">
    <citation type="submission" date="2020-04" db="EMBL/GenBank/DDBJ databases">
        <title>Draft genome of Pyxidicoccus fallax type strain.</title>
        <authorList>
            <person name="Whitworth D.E."/>
        </authorList>
    </citation>
    <scope>NUCLEOTIDE SEQUENCE [LARGE SCALE GENOMIC DNA]</scope>
    <source>
        <strain evidence="6 7">DSM 14698</strain>
    </source>
</reference>
<evidence type="ECO:0000313" key="6">
    <source>
        <dbReference type="EMBL" id="NMO18458.1"/>
    </source>
</evidence>
<dbReference type="Gene3D" id="3.40.50.720">
    <property type="entry name" value="NAD(P)-binding Rossmann-like Domain"/>
    <property type="match status" value="1"/>
</dbReference>
<dbReference type="InterPro" id="IPR002701">
    <property type="entry name" value="CM_II_prokaryot"/>
</dbReference>
<dbReference type="PROSITE" id="PS51176">
    <property type="entry name" value="PDH_ADH"/>
    <property type="match status" value="1"/>
</dbReference>
<dbReference type="InterPro" id="IPR036263">
    <property type="entry name" value="Chorismate_II_sf"/>
</dbReference>
<dbReference type="GO" id="GO:0046417">
    <property type="term" value="P:chorismate metabolic process"/>
    <property type="evidence" value="ECO:0007669"/>
    <property type="project" value="InterPro"/>
</dbReference>
<dbReference type="SUPFAM" id="SSF48179">
    <property type="entry name" value="6-phosphogluconate dehydrogenase C-terminal domain-like"/>
    <property type="match status" value="1"/>
</dbReference>
<keyword evidence="3" id="KW-0175">Coiled coil</keyword>
<dbReference type="InterPro" id="IPR050812">
    <property type="entry name" value="Preph/Arog_dehydrog"/>
</dbReference>
<dbReference type="InterPro" id="IPR036979">
    <property type="entry name" value="CM_dom_sf"/>
</dbReference>
<dbReference type="AlphaFoldDB" id="A0A848LL43"/>
<dbReference type="RefSeq" id="WP_169347726.1">
    <property type="nucleotide sequence ID" value="NZ_JABBJJ010000138.1"/>
</dbReference>
<sequence>MPESIALLGYGRFGRALSGLLLEAGIPQRVHDPRSEAVPAELRAGSLAEAVNGASLVVLAMPVGAMRAVLQELRPHLKPSQTVIDVGSVKVRPVQVLASVLGRDIPWAGTHPLFGPASLARGDRPRRTVVCPNELHPEAVRKARELFERLDCVVTEMTPDEHDALMSRTHVLTFFLAHGLMRADVGKDLPFAPPSFQPLARLVEYASQEVPHLLGVVQSENPYGHDARVGLMDALTRLHLELEASRNSGSNGAPEAIPTPSGLVEIRERIDALDREVVELLGRRARLVQQAARVKAEHGLPLPDLGREASLLEKRREWAREEKVDADAVEDVFRAVLRFSRRTPQD</sequence>
<gene>
    <name evidence="6" type="ORF">HG543_26875</name>
</gene>
<dbReference type="GO" id="GO:0070403">
    <property type="term" value="F:NAD+ binding"/>
    <property type="evidence" value="ECO:0007669"/>
    <property type="project" value="InterPro"/>
</dbReference>
<evidence type="ECO:0000259" key="4">
    <source>
        <dbReference type="PROSITE" id="PS51168"/>
    </source>
</evidence>
<feature type="coiled-coil region" evidence="3">
    <location>
        <begin position="263"/>
        <end position="290"/>
    </location>
</feature>
<evidence type="ECO:0000256" key="3">
    <source>
        <dbReference type="SAM" id="Coils"/>
    </source>
</evidence>
<dbReference type="Proteomes" id="UP000518300">
    <property type="component" value="Unassembled WGS sequence"/>
</dbReference>
<dbReference type="SUPFAM" id="SSF51735">
    <property type="entry name" value="NAD(P)-binding Rossmann-fold domains"/>
    <property type="match status" value="1"/>
</dbReference>
<dbReference type="SMART" id="SM00830">
    <property type="entry name" value="CM_2"/>
    <property type="match status" value="1"/>
</dbReference>
<proteinExistence type="predicted"/>
<dbReference type="Pfam" id="PF01817">
    <property type="entry name" value="CM_2"/>
    <property type="match status" value="1"/>
</dbReference>
<dbReference type="PROSITE" id="PS51168">
    <property type="entry name" value="CHORISMATE_MUT_2"/>
    <property type="match status" value="1"/>
</dbReference>
<keyword evidence="2" id="KW-0560">Oxidoreductase</keyword>
<protein>
    <recommendedName>
        <fullName evidence="1">chorismate mutase</fullName>
        <ecNumber evidence="1">5.4.99.5</ecNumber>
    </recommendedName>
</protein>
<dbReference type="PANTHER" id="PTHR21363:SF0">
    <property type="entry name" value="PREPHENATE DEHYDROGENASE [NADP(+)]"/>
    <property type="match status" value="1"/>
</dbReference>
<dbReference type="InterPro" id="IPR008927">
    <property type="entry name" value="6-PGluconate_DH-like_C_sf"/>
</dbReference>
<evidence type="ECO:0000256" key="1">
    <source>
        <dbReference type="ARBA" id="ARBA00012404"/>
    </source>
</evidence>